<evidence type="ECO:0000313" key="2">
    <source>
        <dbReference type="WBParaSite" id="SPAL_0001202684.1"/>
    </source>
</evidence>
<reference evidence="2" key="1">
    <citation type="submission" date="2017-02" db="UniProtKB">
        <authorList>
            <consortium name="WormBaseParasite"/>
        </authorList>
    </citation>
    <scope>IDENTIFICATION</scope>
</reference>
<dbReference type="WBParaSite" id="SPAL_0001202684.1">
    <property type="protein sequence ID" value="SPAL_0001202684.1"/>
    <property type="gene ID" value="SPAL_0001202684"/>
</dbReference>
<keyword evidence="1" id="KW-1185">Reference proteome</keyword>
<proteinExistence type="predicted"/>
<name>A0A0N5C209_STREA</name>
<organism evidence="1 2">
    <name type="scientific">Strongyloides papillosus</name>
    <name type="common">Intestinal threadworm</name>
    <dbReference type="NCBI Taxonomy" id="174720"/>
    <lineage>
        <taxon>Eukaryota</taxon>
        <taxon>Metazoa</taxon>
        <taxon>Ecdysozoa</taxon>
        <taxon>Nematoda</taxon>
        <taxon>Chromadorea</taxon>
        <taxon>Rhabditida</taxon>
        <taxon>Tylenchina</taxon>
        <taxon>Panagrolaimomorpha</taxon>
        <taxon>Strongyloidoidea</taxon>
        <taxon>Strongyloididae</taxon>
        <taxon>Strongyloides</taxon>
    </lineage>
</organism>
<sequence>MCRSDRKSVEMEDRMPVSISWAYFLYNYNGICYKVFEASSSKPDVDIEENCRTFPEGEKKSGGMTKNRK</sequence>
<accession>A0A0N5C209</accession>
<evidence type="ECO:0000313" key="1">
    <source>
        <dbReference type="Proteomes" id="UP000046392"/>
    </source>
</evidence>
<protein>
    <submittedName>
        <fullName evidence="2">BPTI/Kunitz inhibitor domain-containing protein</fullName>
    </submittedName>
</protein>
<dbReference type="Proteomes" id="UP000046392">
    <property type="component" value="Unplaced"/>
</dbReference>
<dbReference type="AlphaFoldDB" id="A0A0N5C209"/>